<dbReference type="InterPro" id="IPR036291">
    <property type="entry name" value="NAD(P)-bd_dom_sf"/>
</dbReference>
<dbReference type="PANTHER" id="PTHR10996:SF178">
    <property type="entry name" value="2-HYDROXYACID DEHYDROGENASE YGL185C-RELATED"/>
    <property type="match status" value="1"/>
</dbReference>
<dbReference type="InterPro" id="IPR050223">
    <property type="entry name" value="D-isomer_2-hydroxyacid_DH"/>
</dbReference>
<evidence type="ECO:0000256" key="1">
    <source>
        <dbReference type="ARBA" id="ARBA00023002"/>
    </source>
</evidence>
<dbReference type="GO" id="GO:0016618">
    <property type="term" value="F:hydroxypyruvate reductase [NAD(P)H] activity"/>
    <property type="evidence" value="ECO:0007669"/>
    <property type="project" value="TreeGrafter"/>
</dbReference>
<dbReference type="SUPFAM" id="SSF51735">
    <property type="entry name" value="NAD(P)-binding Rossmann-fold domains"/>
    <property type="match status" value="1"/>
</dbReference>
<keyword evidence="1" id="KW-0560">Oxidoreductase</keyword>
<dbReference type="GO" id="GO:0051287">
    <property type="term" value="F:NAD binding"/>
    <property type="evidence" value="ECO:0007669"/>
    <property type="project" value="InterPro"/>
</dbReference>
<protein>
    <recommendedName>
        <fullName evidence="3">D-isomer specific 2-hydroxyacid dehydrogenase NAD-binding domain-containing protein</fullName>
    </recommendedName>
</protein>
<dbReference type="AlphaFoldDB" id="A0A2H0KLS6"/>
<evidence type="ECO:0000313" key="5">
    <source>
        <dbReference type="Proteomes" id="UP000229570"/>
    </source>
</evidence>
<sequence>MAITVVPDHTVEAVAEHIVLLLLGCARKIFVNGWKSQKRMYKWELGSELAGKTLGIVGVDAVAERIVRLIKPFGVRIFICNELPIRLEGAERKSLGEVLCHSDMLVINLPVPDKKFLSKERINCIKQGAVVINLTEQATIDENIMSEALKSGRIDQYVFETSRIKPSPLDNVEQAVAFKPISKHTKESLRRSKESWVINIANMAGVSTS</sequence>
<gene>
    <name evidence="4" type="ORF">COV86_04115</name>
</gene>
<dbReference type="Proteomes" id="UP000229570">
    <property type="component" value="Unassembled WGS sequence"/>
</dbReference>
<keyword evidence="2" id="KW-0520">NAD</keyword>
<organism evidence="4 5">
    <name type="scientific">Candidatus Roizmanbacteria bacterium CG11_big_fil_rev_8_21_14_0_20_35_14</name>
    <dbReference type="NCBI Taxonomy" id="1974855"/>
    <lineage>
        <taxon>Bacteria</taxon>
        <taxon>Candidatus Roizmaniibacteriota</taxon>
    </lineage>
</organism>
<accession>A0A2H0KLS6</accession>
<dbReference type="GO" id="GO:0005829">
    <property type="term" value="C:cytosol"/>
    <property type="evidence" value="ECO:0007669"/>
    <property type="project" value="TreeGrafter"/>
</dbReference>
<dbReference type="Pfam" id="PF02826">
    <property type="entry name" value="2-Hacid_dh_C"/>
    <property type="match status" value="1"/>
</dbReference>
<name>A0A2H0KLS6_9BACT</name>
<dbReference type="InterPro" id="IPR006140">
    <property type="entry name" value="D-isomer_DH_NAD-bd"/>
</dbReference>
<dbReference type="GO" id="GO:0030267">
    <property type="term" value="F:glyoxylate reductase (NADPH) activity"/>
    <property type="evidence" value="ECO:0007669"/>
    <property type="project" value="TreeGrafter"/>
</dbReference>
<proteinExistence type="predicted"/>
<dbReference type="PANTHER" id="PTHR10996">
    <property type="entry name" value="2-HYDROXYACID DEHYDROGENASE-RELATED"/>
    <property type="match status" value="1"/>
</dbReference>
<comment type="caution">
    <text evidence="4">The sequence shown here is derived from an EMBL/GenBank/DDBJ whole genome shotgun (WGS) entry which is preliminary data.</text>
</comment>
<reference evidence="4 5" key="1">
    <citation type="submission" date="2017-09" db="EMBL/GenBank/DDBJ databases">
        <title>Depth-based differentiation of microbial function through sediment-hosted aquifers and enrichment of novel symbionts in the deep terrestrial subsurface.</title>
        <authorList>
            <person name="Probst A.J."/>
            <person name="Ladd B."/>
            <person name="Jarett J.K."/>
            <person name="Geller-Mcgrath D.E."/>
            <person name="Sieber C.M."/>
            <person name="Emerson J.B."/>
            <person name="Anantharaman K."/>
            <person name="Thomas B.C."/>
            <person name="Malmstrom R."/>
            <person name="Stieglmeier M."/>
            <person name="Klingl A."/>
            <person name="Woyke T."/>
            <person name="Ryan C.M."/>
            <person name="Banfield J.F."/>
        </authorList>
    </citation>
    <scope>NUCLEOTIDE SEQUENCE [LARGE SCALE GENOMIC DNA]</scope>
    <source>
        <strain evidence="4">CG11_big_fil_rev_8_21_14_0_20_35_14</strain>
    </source>
</reference>
<dbReference type="EMBL" id="PCVL01000062">
    <property type="protein sequence ID" value="PIQ72217.1"/>
    <property type="molecule type" value="Genomic_DNA"/>
</dbReference>
<feature type="domain" description="D-isomer specific 2-hydroxyacid dehydrogenase NAD-binding" evidence="3">
    <location>
        <begin position="21"/>
        <end position="168"/>
    </location>
</feature>
<evidence type="ECO:0000259" key="3">
    <source>
        <dbReference type="Pfam" id="PF02826"/>
    </source>
</evidence>
<evidence type="ECO:0000313" key="4">
    <source>
        <dbReference type="EMBL" id="PIQ72217.1"/>
    </source>
</evidence>
<evidence type="ECO:0000256" key="2">
    <source>
        <dbReference type="ARBA" id="ARBA00023027"/>
    </source>
</evidence>
<dbReference type="Gene3D" id="3.40.50.720">
    <property type="entry name" value="NAD(P)-binding Rossmann-like Domain"/>
    <property type="match status" value="2"/>
</dbReference>